<evidence type="ECO:0000256" key="1">
    <source>
        <dbReference type="SAM" id="Phobius"/>
    </source>
</evidence>
<keyword evidence="1" id="KW-1133">Transmembrane helix</keyword>
<keyword evidence="1" id="KW-0472">Membrane</keyword>
<name>A0A238J9S3_9RHOB</name>
<dbReference type="EMBL" id="FXXP01000001">
    <property type="protein sequence ID" value="SMX26626.1"/>
    <property type="molecule type" value="Genomic_DNA"/>
</dbReference>
<keyword evidence="3" id="KW-1185">Reference proteome</keyword>
<evidence type="ECO:0000313" key="3">
    <source>
        <dbReference type="Proteomes" id="UP000225972"/>
    </source>
</evidence>
<evidence type="ECO:0000313" key="2">
    <source>
        <dbReference type="EMBL" id="SMX26626.1"/>
    </source>
</evidence>
<dbReference type="AlphaFoldDB" id="A0A238J9S3"/>
<keyword evidence="1" id="KW-0812">Transmembrane</keyword>
<protein>
    <submittedName>
        <fullName evidence="2">Uncharacterized protein</fullName>
    </submittedName>
</protein>
<reference evidence="3" key="1">
    <citation type="submission" date="2017-05" db="EMBL/GenBank/DDBJ databases">
        <authorList>
            <person name="Rodrigo-Torres L."/>
            <person name="Arahal R. D."/>
            <person name="Lucena T."/>
        </authorList>
    </citation>
    <scope>NUCLEOTIDE SEQUENCE [LARGE SCALE GENOMIC DNA]</scope>
    <source>
        <strain evidence="3">CECT 8649</strain>
    </source>
</reference>
<dbReference type="Proteomes" id="UP000225972">
    <property type="component" value="Unassembled WGS sequence"/>
</dbReference>
<accession>A0A238J9S3</accession>
<dbReference type="RefSeq" id="WP_099242588.1">
    <property type="nucleotide sequence ID" value="NZ_FXXP01000001.1"/>
</dbReference>
<feature type="transmembrane region" description="Helical" evidence="1">
    <location>
        <begin position="86"/>
        <end position="104"/>
    </location>
</feature>
<dbReference type="OrthoDB" id="8926562at2"/>
<gene>
    <name evidence="2" type="ORF">TRP8649_00711</name>
</gene>
<organism evidence="2 3">
    <name type="scientific">Pelagimonas phthalicica</name>
    <dbReference type="NCBI Taxonomy" id="1037362"/>
    <lineage>
        <taxon>Bacteria</taxon>
        <taxon>Pseudomonadati</taxon>
        <taxon>Pseudomonadota</taxon>
        <taxon>Alphaproteobacteria</taxon>
        <taxon>Rhodobacterales</taxon>
        <taxon>Roseobacteraceae</taxon>
        <taxon>Pelagimonas</taxon>
    </lineage>
</organism>
<proteinExistence type="predicted"/>
<feature type="transmembrane region" description="Helical" evidence="1">
    <location>
        <begin position="58"/>
        <end position="79"/>
    </location>
</feature>
<sequence>MYSKPTLNRICRLSAWYDLIITWPFALPITLGILWQYGFMPLNAVLGFAALPALDVHAVLFGNFFGSVVVIWALVRLYLNDSRLALFDGLGRVLFSVAMVNALMAGISPIIWAFLIPELAWAIAQLIGFVRFRTRVEV</sequence>
<feature type="transmembrane region" description="Helical" evidence="1">
    <location>
        <begin position="20"/>
        <end position="38"/>
    </location>
</feature>